<dbReference type="PANTHER" id="PTHR10465">
    <property type="entry name" value="TRANSMEMBRANE GTPASE FZO1"/>
    <property type="match status" value="1"/>
</dbReference>
<comment type="subcellular location">
    <subcellularLocation>
        <location evidence="1">Membrane</location>
    </subcellularLocation>
</comment>
<evidence type="ECO:0000259" key="7">
    <source>
        <dbReference type="Pfam" id="PF00350"/>
    </source>
</evidence>
<dbReference type="InterPro" id="IPR027417">
    <property type="entry name" value="P-loop_NTPase"/>
</dbReference>
<evidence type="ECO:0000313" key="8">
    <source>
        <dbReference type="EMBL" id="MEA5480467.1"/>
    </source>
</evidence>
<dbReference type="PANTHER" id="PTHR10465:SF0">
    <property type="entry name" value="SARCALUMENIN"/>
    <property type="match status" value="1"/>
</dbReference>
<organism evidence="8 9">
    <name type="scientific">Pseudanabaena galeata UHCC 0370</name>
    <dbReference type="NCBI Taxonomy" id="3110310"/>
    <lineage>
        <taxon>Bacteria</taxon>
        <taxon>Bacillati</taxon>
        <taxon>Cyanobacteriota</taxon>
        <taxon>Cyanophyceae</taxon>
        <taxon>Pseudanabaenales</taxon>
        <taxon>Pseudanabaenaceae</taxon>
        <taxon>Pseudanabaena</taxon>
    </lineage>
</organism>
<keyword evidence="5" id="KW-0472">Membrane</keyword>
<dbReference type="RefSeq" id="WP_323263447.1">
    <property type="nucleotide sequence ID" value="NZ_JAYGIE010000126.1"/>
</dbReference>
<gene>
    <name evidence="8" type="ORF">VB774_22770</name>
</gene>
<evidence type="ECO:0000256" key="5">
    <source>
        <dbReference type="ARBA" id="ARBA00023136"/>
    </source>
</evidence>
<keyword evidence="4" id="KW-0342">GTP-binding</keyword>
<sequence>MFDDIFSTLHKNASDPLIAVEQTDVKEEAYQSEDLNPQQVNDSLHFASEEIINVDEYIESWIKNCLSLAETISCDDVITKLTELDVRWQLPGFRLAFVGEFSRGKSTLINRLLGRDLLPIGARPTTGTLISIVAGETEKMEICPPDKGWEVREMEESSWTDLLASEQNETDQEKLTRVRLTLDHPWLKAIDVELIDTPGAGDLNSNRTALLSDLLSRCDAAVILVSATLPFSITEASFLDQEVLSRHIPNVLVAVSKLDTVPQEQKAELFNVIRERVMAISTKISIIPIHPLDVDASEVDALETVKTQIEAIVEKGERKIWRSWKVANQLVDYLNHIAELSETAIKAAHMSAMEKEQALRQLEQEKAISELHWEDIRLNIDRRRLQHSQRLRQKVLQAKDEIIEIYSFDLKKSKDLKSWWESDLPFKLRRELLSLGNKLGEEMLSELSQDFEWVQNEVSRRYSRQISRNSSNVPSTVKPELYLNQIQLTDIRNYAILTKLASSATTVCGYIFGGPTGAVISALAWGLSEQFIHQKTDEQRRRLSEELILNLDRIADEYYNQISQRLKELYNHLIEEMRQEEKVWQSAWDLTLRKSANTQDTSCYSDLIKQVVALKQEIYSALSR</sequence>
<dbReference type="InterPro" id="IPR027094">
    <property type="entry name" value="Mitofusin_fam"/>
</dbReference>
<comment type="caution">
    <text evidence="8">The sequence shown here is derived from an EMBL/GenBank/DDBJ whole genome shotgun (WGS) entry which is preliminary data.</text>
</comment>
<dbReference type="EMBL" id="JAYGIE010000126">
    <property type="protein sequence ID" value="MEA5480467.1"/>
    <property type="molecule type" value="Genomic_DNA"/>
</dbReference>
<dbReference type="Proteomes" id="UP001301388">
    <property type="component" value="Unassembled WGS sequence"/>
</dbReference>
<reference evidence="8 9" key="1">
    <citation type="submission" date="2023-12" db="EMBL/GenBank/DDBJ databases">
        <title>Baltic Sea Cyanobacteria.</title>
        <authorList>
            <person name="Delbaje E."/>
            <person name="Fewer D.P."/>
            <person name="Shishido T.K."/>
        </authorList>
    </citation>
    <scope>NUCLEOTIDE SEQUENCE [LARGE SCALE GENOMIC DNA]</scope>
    <source>
        <strain evidence="8 9">UHCC 0370</strain>
    </source>
</reference>
<proteinExistence type="predicted"/>
<feature type="coiled-coil region" evidence="6">
    <location>
        <begin position="345"/>
        <end position="372"/>
    </location>
</feature>
<dbReference type="Gene3D" id="3.40.50.300">
    <property type="entry name" value="P-loop containing nucleotide triphosphate hydrolases"/>
    <property type="match status" value="1"/>
</dbReference>
<dbReference type="Pfam" id="PF00350">
    <property type="entry name" value="Dynamin_N"/>
    <property type="match status" value="1"/>
</dbReference>
<feature type="domain" description="Dynamin N-terminal" evidence="7">
    <location>
        <begin position="95"/>
        <end position="253"/>
    </location>
</feature>
<evidence type="ECO:0000256" key="6">
    <source>
        <dbReference type="SAM" id="Coils"/>
    </source>
</evidence>
<keyword evidence="6" id="KW-0175">Coiled coil</keyword>
<keyword evidence="9" id="KW-1185">Reference proteome</keyword>
<keyword evidence="3" id="KW-0378">Hydrolase</keyword>
<evidence type="ECO:0000313" key="9">
    <source>
        <dbReference type="Proteomes" id="UP001301388"/>
    </source>
</evidence>
<keyword evidence="2" id="KW-0547">Nucleotide-binding</keyword>
<evidence type="ECO:0000256" key="1">
    <source>
        <dbReference type="ARBA" id="ARBA00004370"/>
    </source>
</evidence>
<accession>A0ABU5TQB8</accession>
<evidence type="ECO:0000256" key="4">
    <source>
        <dbReference type="ARBA" id="ARBA00023134"/>
    </source>
</evidence>
<protein>
    <submittedName>
        <fullName evidence="8">Dynamin family protein</fullName>
    </submittedName>
</protein>
<name>A0ABU5TQB8_9CYAN</name>
<dbReference type="SUPFAM" id="SSF52540">
    <property type="entry name" value="P-loop containing nucleoside triphosphate hydrolases"/>
    <property type="match status" value="1"/>
</dbReference>
<dbReference type="InterPro" id="IPR045063">
    <property type="entry name" value="Dynamin_N"/>
</dbReference>
<evidence type="ECO:0000256" key="3">
    <source>
        <dbReference type="ARBA" id="ARBA00022801"/>
    </source>
</evidence>
<evidence type="ECO:0000256" key="2">
    <source>
        <dbReference type="ARBA" id="ARBA00022741"/>
    </source>
</evidence>